<reference evidence="2" key="1">
    <citation type="submission" date="2022-11" db="UniProtKB">
        <authorList>
            <consortium name="WormBaseParasite"/>
        </authorList>
    </citation>
    <scope>IDENTIFICATION</scope>
</reference>
<organism evidence="1 2">
    <name type="scientific">Panagrolaimus sp. PS1159</name>
    <dbReference type="NCBI Taxonomy" id="55785"/>
    <lineage>
        <taxon>Eukaryota</taxon>
        <taxon>Metazoa</taxon>
        <taxon>Ecdysozoa</taxon>
        <taxon>Nematoda</taxon>
        <taxon>Chromadorea</taxon>
        <taxon>Rhabditida</taxon>
        <taxon>Tylenchina</taxon>
        <taxon>Panagrolaimomorpha</taxon>
        <taxon>Panagrolaimoidea</taxon>
        <taxon>Panagrolaimidae</taxon>
        <taxon>Panagrolaimus</taxon>
    </lineage>
</organism>
<dbReference type="WBParaSite" id="PS1159_v2.g17247.t1">
    <property type="protein sequence ID" value="PS1159_v2.g17247.t1"/>
    <property type="gene ID" value="PS1159_v2.g17247"/>
</dbReference>
<dbReference type="Proteomes" id="UP000887580">
    <property type="component" value="Unplaced"/>
</dbReference>
<protein>
    <submittedName>
        <fullName evidence="2">Uncharacterized protein</fullName>
    </submittedName>
</protein>
<evidence type="ECO:0000313" key="1">
    <source>
        <dbReference type="Proteomes" id="UP000887580"/>
    </source>
</evidence>
<accession>A0AC35FGC9</accession>
<evidence type="ECO:0000313" key="2">
    <source>
        <dbReference type="WBParaSite" id="PS1159_v2.g17247.t1"/>
    </source>
</evidence>
<sequence>METKGCFICCVLMILVLSSTNVYANEDSHHDSAKPMMSDNPSSQPMRAERGIIKSAMKGAAVGAAAGGVAHMVGK</sequence>
<name>A0AC35FGC9_9BILA</name>
<proteinExistence type="predicted"/>